<dbReference type="Pfam" id="PF01098">
    <property type="entry name" value="FTSW_RODA_SPOVE"/>
    <property type="match status" value="1"/>
</dbReference>
<feature type="transmembrane region" description="Helical" evidence="6">
    <location>
        <begin position="72"/>
        <end position="92"/>
    </location>
</feature>
<name>A0A399ER52_9DEIN</name>
<dbReference type="Proteomes" id="UP000265800">
    <property type="component" value="Unassembled WGS sequence"/>
</dbReference>
<accession>A0A399ER52</accession>
<keyword evidence="7" id="KW-0328">Glycosyltransferase</keyword>
<evidence type="ECO:0000256" key="1">
    <source>
        <dbReference type="ARBA" id="ARBA00004141"/>
    </source>
</evidence>
<comment type="subcellular location">
    <subcellularLocation>
        <location evidence="1">Membrane</location>
        <topology evidence="1">Multi-pass membrane protein</topology>
    </subcellularLocation>
</comment>
<dbReference type="GO" id="GO:0051301">
    <property type="term" value="P:cell division"/>
    <property type="evidence" value="ECO:0007669"/>
    <property type="project" value="InterPro"/>
</dbReference>
<evidence type="ECO:0000313" key="7">
    <source>
        <dbReference type="EMBL" id="RIH86438.1"/>
    </source>
</evidence>
<proteinExistence type="predicted"/>
<dbReference type="InterPro" id="IPR001182">
    <property type="entry name" value="FtsW/RodA"/>
</dbReference>
<evidence type="ECO:0000256" key="5">
    <source>
        <dbReference type="ARBA" id="ARBA00023136"/>
    </source>
</evidence>
<dbReference type="PANTHER" id="PTHR30474">
    <property type="entry name" value="CELL CYCLE PROTEIN"/>
    <property type="match status" value="1"/>
</dbReference>
<keyword evidence="4 6" id="KW-1133">Transmembrane helix</keyword>
<dbReference type="EC" id="2.4.1.129" evidence="7"/>
<evidence type="ECO:0000256" key="6">
    <source>
        <dbReference type="SAM" id="Phobius"/>
    </source>
</evidence>
<keyword evidence="7" id="KW-0808">Transferase</keyword>
<gene>
    <name evidence="7" type="primary">ftsW</name>
    <name evidence="7" type="ORF">Mlute_01266</name>
</gene>
<keyword evidence="3" id="KW-0133">Cell shape</keyword>
<feature type="transmembrane region" description="Helical" evidence="6">
    <location>
        <begin position="155"/>
        <end position="172"/>
    </location>
</feature>
<evidence type="ECO:0000313" key="8">
    <source>
        <dbReference type="Proteomes" id="UP000265800"/>
    </source>
</evidence>
<feature type="transmembrane region" description="Helical" evidence="6">
    <location>
        <begin position="131"/>
        <end position="149"/>
    </location>
</feature>
<dbReference type="EMBL" id="QWKZ01000032">
    <property type="protein sequence ID" value="RIH86438.1"/>
    <property type="molecule type" value="Genomic_DNA"/>
</dbReference>
<dbReference type="GO" id="GO:0032153">
    <property type="term" value="C:cell division site"/>
    <property type="evidence" value="ECO:0007669"/>
    <property type="project" value="TreeGrafter"/>
</dbReference>
<dbReference type="GO" id="GO:0016757">
    <property type="term" value="F:glycosyltransferase activity"/>
    <property type="evidence" value="ECO:0007669"/>
    <property type="project" value="UniProtKB-KW"/>
</dbReference>
<keyword evidence="2 6" id="KW-0812">Transmembrane</keyword>
<organism evidence="7 8">
    <name type="scientific">Meiothermus luteus</name>
    <dbReference type="NCBI Taxonomy" id="2026184"/>
    <lineage>
        <taxon>Bacteria</taxon>
        <taxon>Thermotogati</taxon>
        <taxon>Deinococcota</taxon>
        <taxon>Deinococci</taxon>
        <taxon>Thermales</taxon>
        <taxon>Thermaceae</taxon>
        <taxon>Meiothermus</taxon>
    </lineage>
</organism>
<protein>
    <submittedName>
        <fullName evidence="7">Putative peptidoglycan glycosyltransferase FtsW</fullName>
        <ecNumber evidence="7">2.4.1.129</ecNumber>
    </submittedName>
</protein>
<feature type="transmembrane region" description="Helical" evidence="6">
    <location>
        <begin position="177"/>
        <end position="196"/>
    </location>
</feature>
<feature type="transmembrane region" description="Helical" evidence="6">
    <location>
        <begin position="263"/>
        <end position="288"/>
    </location>
</feature>
<dbReference type="GO" id="GO:0005886">
    <property type="term" value="C:plasma membrane"/>
    <property type="evidence" value="ECO:0007669"/>
    <property type="project" value="TreeGrafter"/>
</dbReference>
<evidence type="ECO:0000256" key="4">
    <source>
        <dbReference type="ARBA" id="ARBA00022989"/>
    </source>
</evidence>
<evidence type="ECO:0000256" key="3">
    <source>
        <dbReference type="ARBA" id="ARBA00022960"/>
    </source>
</evidence>
<evidence type="ECO:0000256" key="2">
    <source>
        <dbReference type="ARBA" id="ARBA00022692"/>
    </source>
</evidence>
<keyword evidence="8" id="KW-1185">Reference proteome</keyword>
<dbReference type="PANTHER" id="PTHR30474:SF1">
    <property type="entry name" value="PEPTIDOGLYCAN GLYCOSYLTRANSFERASE MRDB"/>
    <property type="match status" value="1"/>
</dbReference>
<feature type="transmembrane region" description="Helical" evidence="6">
    <location>
        <begin position="337"/>
        <end position="359"/>
    </location>
</feature>
<reference evidence="7 8" key="1">
    <citation type="submission" date="2018-08" db="EMBL/GenBank/DDBJ databases">
        <title>Meiothermus luteus KCTC 52599 genome sequencing project.</title>
        <authorList>
            <person name="Da Costa M.S."/>
            <person name="Albuquerque L."/>
            <person name="Raposo P."/>
            <person name="Froufe H.J.C."/>
            <person name="Barroso C.S."/>
            <person name="Egas C."/>
        </authorList>
    </citation>
    <scope>NUCLEOTIDE SEQUENCE [LARGE SCALE GENOMIC DNA]</scope>
    <source>
        <strain evidence="7 8">KCTC 52599</strain>
    </source>
</reference>
<dbReference type="GO" id="GO:0015648">
    <property type="term" value="F:lipid-linked peptidoglycan transporter activity"/>
    <property type="evidence" value="ECO:0007669"/>
    <property type="project" value="TreeGrafter"/>
</dbReference>
<sequence>MRWEGKVDSILLLAQLLLFALSALGVAAADGMRAAQERHSLENLRNMALALSLTLLVSRLHPRWALWAARPFFLLSLALLGLNLAIGFGPGSDRRFIDLPGVGFNLQPSELAKLAVPLYLAAFFHQRPTDYPIIGPVLAIMLASGLILISPDLDTALFLLLLAGLLLFVIGVPTRRLLTVMLAGSLALLAFSGAFLERLGKAQERFFGWQTYVSGRVSELSPELMRGPLYQITQAHKAIINAGLFGQGAGARMPNLPESHNDFILASIIWAGGWLAGGMLLLAWWLILARGLQIAAHLEGSLSVLSLGLTLYLCLQAALNIAAVLGVLPIGGSPLPLVSVGGNAMLMAGVAMGLLHGLARQAFAQAPKEVRS</sequence>
<comment type="caution">
    <text evidence="7">The sequence shown here is derived from an EMBL/GenBank/DDBJ whole genome shotgun (WGS) entry which is preliminary data.</text>
</comment>
<dbReference type="AlphaFoldDB" id="A0A399ER52"/>
<dbReference type="GO" id="GO:0008360">
    <property type="term" value="P:regulation of cell shape"/>
    <property type="evidence" value="ECO:0007669"/>
    <property type="project" value="UniProtKB-KW"/>
</dbReference>
<keyword evidence="5 6" id="KW-0472">Membrane</keyword>
<feature type="transmembrane region" description="Helical" evidence="6">
    <location>
        <begin position="309"/>
        <end position="331"/>
    </location>
</feature>